<dbReference type="Proteomes" id="UP000001542">
    <property type="component" value="Unassembled WGS sequence"/>
</dbReference>
<evidence type="ECO:0000256" key="1">
    <source>
        <dbReference type="ARBA" id="ARBA00022737"/>
    </source>
</evidence>
<gene>
    <name evidence="4" type="ORF">TVAG_282710</name>
</gene>
<dbReference type="InterPro" id="IPR050663">
    <property type="entry name" value="Ankyrin-SOCS_Box"/>
</dbReference>
<dbReference type="InterPro" id="IPR002110">
    <property type="entry name" value="Ankyrin_rpt"/>
</dbReference>
<dbReference type="Pfam" id="PF12796">
    <property type="entry name" value="Ank_2"/>
    <property type="match status" value="1"/>
</dbReference>
<keyword evidence="2 3" id="KW-0040">ANK repeat</keyword>
<accession>A2DEH4</accession>
<evidence type="ECO:0000313" key="5">
    <source>
        <dbReference type="Proteomes" id="UP000001542"/>
    </source>
</evidence>
<dbReference type="VEuPathDB" id="TrichDB:TVAGG3_0028570"/>
<dbReference type="InterPro" id="IPR036770">
    <property type="entry name" value="Ankyrin_rpt-contain_sf"/>
</dbReference>
<evidence type="ECO:0000256" key="2">
    <source>
        <dbReference type="ARBA" id="ARBA00023043"/>
    </source>
</evidence>
<dbReference type="Gene3D" id="1.25.40.20">
    <property type="entry name" value="Ankyrin repeat-containing domain"/>
    <property type="match status" value="2"/>
</dbReference>
<keyword evidence="1" id="KW-0677">Repeat</keyword>
<reference evidence="4" key="1">
    <citation type="submission" date="2006-10" db="EMBL/GenBank/DDBJ databases">
        <authorList>
            <person name="Amadeo P."/>
            <person name="Zhao Q."/>
            <person name="Wortman J."/>
            <person name="Fraser-Liggett C."/>
            <person name="Carlton J."/>
        </authorList>
    </citation>
    <scope>NUCLEOTIDE SEQUENCE</scope>
    <source>
        <strain evidence="4">G3</strain>
    </source>
</reference>
<name>A2DEH4_TRIV3</name>
<keyword evidence="5" id="KW-1185">Reference proteome</keyword>
<dbReference type="STRING" id="5722.A2DEH4"/>
<dbReference type="GO" id="GO:0045944">
    <property type="term" value="P:positive regulation of transcription by RNA polymerase II"/>
    <property type="evidence" value="ECO:0000318"/>
    <property type="project" value="GO_Central"/>
</dbReference>
<dbReference type="AlphaFoldDB" id="A2DEH4"/>
<evidence type="ECO:0000313" key="4">
    <source>
        <dbReference type="EMBL" id="EAY21101.1"/>
    </source>
</evidence>
<sequence>MQDFAGMAALHYAILYINPESKNDNKDLIELLLSNGADVNAKSHTGMTPLHIAAQGGKNELFEILVSNGADIHALNKDKKTPIDLADESEKNQK</sequence>
<organism evidence="4 5">
    <name type="scientific">Trichomonas vaginalis (strain ATCC PRA-98 / G3)</name>
    <dbReference type="NCBI Taxonomy" id="412133"/>
    <lineage>
        <taxon>Eukaryota</taxon>
        <taxon>Metamonada</taxon>
        <taxon>Parabasalia</taxon>
        <taxon>Trichomonadida</taxon>
        <taxon>Trichomonadidae</taxon>
        <taxon>Trichomonas</taxon>
    </lineage>
</organism>
<dbReference type="InParanoid" id="A2DEH4"/>
<dbReference type="PANTHER" id="PTHR24193:SF121">
    <property type="entry name" value="ADA2A-CONTAINING COMPLEX COMPONENT 3, ISOFORM D"/>
    <property type="match status" value="1"/>
</dbReference>
<dbReference type="PRINTS" id="PR01415">
    <property type="entry name" value="ANKYRIN"/>
</dbReference>
<dbReference type="PROSITE" id="PS50088">
    <property type="entry name" value="ANK_REPEAT"/>
    <property type="match status" value="2"/>
</dbReference>
<dbReference type="PANTHER" id="PTHR24193">
    <property type="entry name" value="ANKYRIN REPEAT PROTEIN"/>
    <property type="match status" value="1"/>
</dbReference>
<dbReference type="RefSeq" id="XP_001582087.1">
    <property type="nucleotide sequence ID" value="XM_001582037.1"/>
</dbReference>
<dbReference type="GO" id="GO:0005634">
    <property type="term" value="C:nucleus"/>
    <property type="evidence" value="ECO:0000318"/>
    <property type="project" value="GO_Central"/>
</dbReference>
<dbReference type="OMA" id="CEFLLHR"/>
<dbReference type="SMART" id="SM00248">
    <property type="entry name" value="ANK"/>
    <property type="match status" value="2"/>
</dbReference>
<proteinExistence type="predicted"/>
<feature type="repeat" description="ANK" evidence="3">
    <location>
        <begin position="45"/>
        <end position="77"/>
    </location>
</feature>
<feature type="repeat" description="ANK" evidence="3">
    <location>
        <begin position="5"/>
        <end position="44"/>
    </location>
</feature>
<dbReference type="EMBL" id="DS113192">
    <property type="protein sequence ID" value="EAY21101.1"/>
    <property type="molecule type" value="Genomic_DNA"/>
</dbReference>
<protein>
    <submittedName>
        <fullName evidence="4">Uncharacterized protein</fullName>
    </submittedName>
</protein>
<dbReference type="PROSITE" id="PS50297">
    <property type="entry name" value="ANK_REP_REGION"/>
    <property type="match status" value="2"/>
</dbReference>
<reference evidence="4" key="2">
    <citation type="journal article" date="2007" name="Science">
        <title>Draft genome sequence of the sexually transmitted pathogen Trichomonas vaginalis.</title>
        <authorList>
            <person name="Carlton J.M."/>
            <person name="Hirt R.P."/>
            <person name="Silva J.C."/>
            <person name="Delcher A.L."/>
            <person name="Schatz M."/>
            <person name="Zhao Q."/>
            <person name="Wortman J.R."/>
            <person name="Bidwell S.L."/>
            <person name="Alsmark U.C.M."/>
            <person name="Besteiro S."/>
            <person name="Sicheritz-Ponten T."/>
            <person name="Noel C.J."/>
            <person name="Dacks J.B."/>
            <person name="Foster P.G."/>
            <person name="Simillion C."/>
            <person name="Van de Peer Y."/>
            <person name="Miranda-Saavedra D."/>
            <person name="Barton G.J."/>
            <person name="Westrop G.D."/>
            <person name="Mueller S."/>
            <person name="Dessi D."/>
            <person name="Fiori P.L."/>
            <person name="Ren Q."/>
            <person name="Paulsen I."/>
            <person name="Zhang H."/>
            <person name="Bastida-Corcuera F.D."/>
            <person name="Simoes-Barbosa A."/>
            <person name="Brown M.T."/>
            <person name="Hayes R.D."/>
            <person name="Mukherjee M."/>
            <person name="Okumura C.Y."/>
            <person name="Schneider R."/>
            <person name="Smith A.J."/>
            <person name="Vanacova S."/>
            <person name="Villalvazo M."/>
            <person name="Haas B.J."/>
            <person name="Pertea M."/>
            <person name="Feldblyum T.V."/>
            <person name="Utterback T.R."/>
            <person name="Shu C.L."/>
            <person name="Osoegawa K."/>
            <person name="de Jong P.J."/>
            <person name="Hrdy I."/>
            <person name="Horvathova L."/>
            <person name="Zubacova Z."/>
            <person name="Dolezal P."/>
            <person name="Malik S.B."/>
            <person name="Logsdon J.M. Jr."/>
            <person name="Henze K."/>
            <person name="Gupta A."/>
            <person name="Wang C.C."/>
            <person name="Dunne R.L."/>
            <person name="Upcroft J.A."/>
            <person name="Upcroft P."/>
            <person name="White O."/>
            <person name="Salzberg S.L."/>
            <person name="Tang P."/>
            <person name="Chiu C.-H."/>
            <person name="Lee Y.-S."/>
            <person name="Embley T.M."/>
            <person name="Coombs G.H."/>
            <person name="Mottram J.C."/>
            <person name="Tachezy J."/>
            <person name="Fraser-Liggett C.M."/>
            <person name="Johnson P.J."/>
        </authorList>
    </citation>
    <scope>NUCLEOTIDE SEQUENCE [LARGE SCALE GENOMIC DNA]</scope>
    <source>
        <strain evidence="4">G3</strain>
    </source>
</reference>
<dbReference type="SUPFAM" id="SSF48403">
    <property type="entry name" value="Ankyrin repeat"/>
    <property type="match status" value="1"/>
</dbReference>
<dbReference type="VEuPathDB" id="TrichDB:TVAG_282710"/>
<dbReference type="KEGG" id="tva:5466649"/>
<dbReference type="GO" id="GO:0000976">
    <property type="term" value="F:transcription cis-regulatory region binding"/>
    <property type="evidence" value="ECO:0000318"/>
    <property type="project" value="GO_Central"/>
</dbReference>
<dbReference type="SMR" id="A2DEH4"/>
<dbReference type="eggNOG" id="KOG0505">
    <property type="taxonomic scope" value="Eukaryota"/>
</dbReference>
<evidence type="ECO:0000256" key="3">
    <source>
        <dbReference type="PROSITE-ProRule" id="PRU00023"/>
    </source>
</evidence>
<dbReference type="OrthoDB" id="341259at2759"/>